<dbReference type="PANTHER" id="PTHR37419:SF8">
    <property type="entry name" value="TOXIN YJJJ"/>
    <property type="match status" value="1"/>
</dbReference>
<reference evidence="6" key="1">
    <citation type="submission" date="2016-10" db="EMBL/GenBank/DDBJ databases">
        <authorList>
            <person name="Varghese N."/>
            <person name="Submissions S."/>
        </authorList>
    </citation>
    <scope>NUCLEOTIDE SEQUENCE [LARGE SCALE GENOMIC DNA]</scope>
    <source>
        <strain evidence="6">DSM 20524</strain>
    </source>
</reference>
<dbReference type="Gene3D" id="1.10.1070.20">
    <property type="match status" value="1"/>
</dbReference>
<dbReference type="InterPro" id="IPR012893">
    <property type="entry name" value="HipA-like_C"/>
</dbReference>
<accession>A0A1H9R182</accession>
<organism evidence="5 6">
    <name type="scientific">Corynebacterium cystitidis DSM 20524</name>
    <dbReference type="NCBI Taxonomy" id="1121357"/>
    <lineage>
        <taxon>Bacteria</taxon>
        <taxon>Bacillati</taxon>
        <taxon>Actinomycetota</taxon>
        <taxon>Actinomycetes</taxon>
        <taxon>Mycobacteriales</taxon>
        <taxon>Corynebacteriaceae</taxon>
        <taxon>Corynebacterium</taxon>
    </lineage>
</organism>
<dbReference type="STRING" id="1121357.SAMN05661109_00719"/>
<dbReference type="PANTHER" id="PTHR37419">
    <property type="entry name" value="SERINE/THREONINE-PROTEIN KINASE TOXIN HIPA"/>
    <property type="match status" value="1"/>
</dbReference>
<sequence length="185" mass="20732">MNWEYHALESYRLAGARVAEAQTITVGDTTVLVLQRFDRGQHGQRISFISAMTATGKRDGEAADYLDIVDAIRHISGDIEGDLEELFRRATLNVVLGNTDDHLRNHAFLSRKEHWFLSPAFDVNPNPQLHARRATSIVGAAQFPEEVHALHPLAEECGLTTLRAKQIVEEIIAAAEHWELESVEQ</sequence>
<dbReference type="Proteomes" id="UP000198929">
    <property type="component" value="Unassembled WGS sequence"/>
</dbReference>
<name>A0A1H9R182_9CORY</name>
<keyword evidence="6" id="KW-1185">Reference proteome</keyword>
<dbReference type="Pfam" id="PF07804">
    <property type="entry name" value="HipA_C"/>
    <property type="match status" value="1"/>
</dbReference>
<gene>
    <name evidence="5" type="ORF">SAMN05661109_00719</name>
</gene>
<evidence type="ECO:0000256" key="1">
    <source>
        <dbReference type="ARBA" id="ARBA00010164"/>
    </source>
</evidence>
<dbReference type="GO" id="GO:0004674">
    <property type="term" value="F:protein serine/threonine kinase activity"/>
    <property type="evidence" value="ECO:0007669"/>
    <property type="project" value="TreeGrafter"/>
</dbReference>
<comment type="similarity">
    <text evidence="1">Belongs to the HipA Ser/Thr kinase family.</text>
</comment>
<feature type="domain" description="HipA-like C-terminal" evidence="4">
    <location>
        <begin position="4"/>
        <end position="177"/>
    </location>
</feature>
<dbReference type="EMBL" id="FOGQ01000002">
    <property type="protein sequence ID" value="SER65723.1"/>
    <property type="molecule type" value="Genomic_DNA"/>
</dbReference>
<evidence type="ECO:0000259" key="4">
    <source>
        <dbReference type="Pfam" id="PF07804"/>
    </source>
</evidence>
<keyword evidence="3" id="KW-0418">Kinase</keyword>
<evidence type="ECO:0000256" key="2">
    <source>
        <dbReference type="ARBA" id="ARBA00022679"/>
    </source>
</evidence>
<proteinExistence type="inferred from homology"/>
<evidence type="ECO:0000256" key="3">
    <source>
        <dbReference type="ARBA" id="ARBA00022777"/>
    </source>
</evidence>
<protein>
    <submittedName>
        <fullName evidence="5">HipA-like C-terminal domain-containing protein</fullName>
    </submittedName>
</protein>
<evidence type="ECO:0000313" key="5">
    <source>
        <dbReference type="EMBL" id="SER65723.1"/>
    </source>
</evidence>
<dbReference type="GO" id="GO:0005829">
    <property type="term" value="C:cytosol"/>
    <property type="evidence" value="ECO:0007669"/>
    <property type="project" value="TreeGrafter"/>
</dbReference>
<evidence type="ECO:0000313" key="6">
    <source>
        <dbReference type="Proteomes" id="UP000198929"/>
    </source>
</evidence>
<dbReference type="AlphaFoldDB" id="A0A1H9R182"/>
<dbReference type="InterPro" id="IPR052028">
    <property type="entry name" value="HipA_Ser/Thr_kinase"/>
</dbReference>
<keyword evidence="2" id="KW-0808">Transferase</keyword>